<reference evidence="2 3" key="2">
    <citation type="submission" date="2018-11" db="EMBL/GenBank/DDBJ databases">
        <authorList>
            <consortium name="Pathogen Informatics"/>
        </authorList>
    </citation>
    <scope>NUCLEOTIDE SEQUENCE [LARGE SCALE GENOMIC DNA]</scope>
    <source>
        <strain evidence="2 3">Costa Rica</strain>
    </source>
</reference>
<keyword evidence="3" id="KW-1185">Reference proteome</keyword>
<evidence type="ECO:0000313" key="4">
    <source>
        <dbReference type="WBParaSite" id="ACOC_0001283001-mRNA-1"/>
    </source>
</evidence>
<dbReference type="EMBL" id="UYYA01005247">
    <property type="protein sequence ID" value="VDM64416.1"/>
    <property type="molecule type" value="Genomic_DNA"/>
</dbReference>
<evidence type="ECO:0000256" key="1">
    <source>
        <dbReference type="SAM" id="MobiDB-lite"/>
    </source>
</evidence>
<proteinExistence type="predicted"/>
<dbReference type="AlphaFoldDB" id="A0A0R3Q1F0"/>
<evidence type="ECO:0000313" key="2">
    <source>
        <dbReference type="EMBL" id="VDM64416.1"/>
    </source>
</evidence>
<reference evidence="4" key="1">
    <citation type="submission" date="2017-02" db="UniProtKB">
        <authorList>
            <consortium name="WormBaseParasite"/>
        </authorList>
    </citation>
    <scope>IDENTIFICATION</scope>
</reference>
<protein>
    <submittedName>
        <fullName evidence="2 4">Uncharacterized protein</fullName>
    </submittedName>
</protein>
<gene>
    <name evidence="2" type="ORF">ACOC_LOCUS12831</name>
</gene>
<organism evidence="4">
    <name type="scientific">Angiostrongylus costaricensis</name>
    <name type="common">Nematode worm</name>
    <dbReference type="NCBI Taxonomy" id="334426"/>
    <lineage>
        <taxon>Eukaryota</taxon>
        <taxon>Metazoa</taxon>
        <taxon>Ecdysozoa</taxon>
        <taxon>Nematoda</taxon>
        <taxon>Chromadorea</taxon>
        <taxon>Rhabditida</taxon>
        <taxon>Rhabditina</taxon>
        <taxon>Rhabditomorpha</taxon>
        <taxon>Strongyloidea</taxon>
        <taxon>Metastrongylidae</taxon>
        <taxon>Angiostrongylus</taxon>
    </lineage>
</organism>
<sequence>MHEYVLVNTDGMCQISAAETVSPSSGFTLVSEKHNFAIGRRITPDPPPGEVPRRLATNQKDSSVREIRGI</sequence>
<dbReference type="WBParaSite" id="ACOC_0001283001-mRNA-1">
    <property type="protein sequence ID" value="ACOC_0001283001-mRNA-1"/>
    <property type="gene ID" value="ACOC_0001283001"/>
</dbReference>
<dbReference type="Proteomes" id="UP000267027">
    <property type="component" value="Unassembled WGS sequence"/>
</dbReference>
<name>A0A0R3Q1F0_ANGCS</name>
<accession>A0A0R3Q1F0</accession>
<feature type="region of interest" description="Disordered" evidence="1">
    <location>
        <begin position="40"/>
        <end position="70"/>
    </location>
</feature>
<evidence type="ECO:0000313" key="3">
    <source>
        <dbReference type="Proteomes" id="UP000267027"/>
    </source>
</evidence>